<accession>A0ABQ3XYB3</accession>
<name>A0ABQ3XYB3_9ACTN</name>
<dbReference type="InterPro" id="IPR051267">
    <property type="entry name" value="STEAP_metalloreductase"/>
</dbReference>
<reference evidence="3 4" key="1">
    <citation type="submission" date="2021-01" db="EMBL/GenBank/DDBJ databases">
        <title>Whole genome shotgun sequence of Actinoplanes deccanensis NBRC 13994.</title>
        <authorList>
            <person name="Komaki H."/>
            <person name="Tamura T."/>
        </authorList>
    </citation>
    <scope>NUCLEOTIDE SEQUENCE [LARGE SCALE GENOMIC DNA]</scope>
    <source>
        <strain evidence="3 4">NBRC 13994</strain>
    </source>
</reference>
<sequence>MTLGIIGAGRMGTALARALAAAGVPAVLCTARREQAPPAGLPPGCAAATLEEVLRHAGTVLLALPYPVAAALVAGPAGHRGGGRVLIDATNPALCPDRSAPPRGCGSGGFGSGGFGSGGFGSGGFGSGGEIIAAAAAGWRTVKAFNTVAAEHLALTRMGDGPVTLPVAGPADAKPPVFDLAVRLGFDPLDAGGIESSREMEALAVLLARVSTAHGLHGRIGVRIAELDGCPASPAPEAAG</sequence>
<keyword evidence="4" id="KW-1185">Reference proteome</keyword>
<evidence type="ECO:0000256" key="1">
    <source>
        <dbReference type="ARBA" id="ARBA00023002"/>
    </source>
</evidence>
<dbReference type="Pfam" id="PF03807">
    <property type="entry name" value="F420_oxidored"/>
    <property type="match status" value="1"/>
</dbReference>
<gene>
    <name evidence="3" type="ORF">Ade02nite_13730</name>
</gene>
<dbReference type="Gene3D" id="3.40.50.720">
    <property type="entry name" value="NAD(P)-binding Rossmann-like Domain"/>
    <property type="match status" value="1"/>
</dbReference>
<proteinExistence type="predicted"/>
<keyword evidence="1" id="KW-0560">Oxidoreductase</keyword>
<evidence type="ECO:0000313" key="3">
    <source>
        <dbReference type="EMBL" id="GID72732.1"/>
    </source>
</evidence>
<protein>
    <recommendedName>
        <fullName evidence="2">Pyrroline-5-carboxylate reductase catalytic N-terminal domain-containing protein</fullName>
    </recommendedName>
</protein>
<dbReference type="Proteomes" id="UP000609879">
    <property type="component" value="Unassembled WGS sequence"/>
</dbReference>
<evidence type="ECO:0000259" key="2">
    <source>
        <dbReference type="Pfam" id="PF03807"/>
    </source>
</evidence>
<dbReference type="SUPFAM" id="SSF51735">
    <property type="entry name" value="NAD(P)-binding Rossmann-fold domains"/>
    <property type="match status" value="1"/>
</dbReference>
<comment type="caution">
    <text evidence="3">The sequence shown here is derived from an EMBL/GenBank/DDBJ whole genome shotgun (WGS) entry which is preliminary data.</text>
</comment>
<dbReference type="EMBL" id="BOMI01000021">
    <property type="protein sequence ID" value="GID72732.1"/>
    <property type="molecule type" value="Genomic_DNA"/>
</dbReference>
<organism evidence="3 4">
    <name type="scientific">Paractinoplanes deccanensis</name>
    <dbReference type="NCBI Taxonomy" id="113561"/>
    <lineage>
        <taxon>Bacteria</taxon>
        <taxon>Bacillati</taxon>
        <taxon>Actinomycetota</taxon>
        <taxon>Actinomycetes</taxon>
        <taxon>Micromonosporales</taxon>
        <taxon>Micromonosporaceae</taxon>
        <taxon>Paractinoplanes</taxon>
    </lineage>
</organism>
<feature type="domain" description="Pyrroline-5-carboxylate reductase catalytic N-terminal" evidence="2">
    <location>
        <begin position="3"/>
        <end position="92"/>
    </location>
</feature>
<dbReference type="PANTHER" id="PTHR14239:SF0">
    <property type="entry name" value="F420-DEPENDENT NADP REDUCTASE"/>
    <property type="match status" value="1"/>
</dbReference>
<dbReference type="PANTHER" id="PTHR14239">
    <property type="entry name" value="DUDULIN-RELATED"/>
    <property type="match status" value="1"/>
</dbReference>
<dbReference type="InterPro" id="IPR036291">
    <property type="entry name" value="NAD(P)-bd_dom_sf"/>
</dbReference>
<evidence type="ECO:0000313" key="4">
    <source>
        <dbReference type="Proteomes" id="UP000609879"/>
    </source>
</evidence>
<dbReference type="InterPro" id="IPR028939">
    <property type="entry name" value="P5C_Rdtase_cat_N"/>
</dbReference>
<dbReference type="RefSeq" id="WP_203760670.1">
    <property type="nucleotide sequence ID" value="NZ_BAAABO010000006.1"/>
</dbReference>